<protein>
    <recommendedName>
        <fullName evidence="4">Aspartate/glutamate leucyltransferase</fullName>
        <ecNumber evidence="4">2.3.2.29</ecNumber>
    </recommendedName>
</protein>
<dbReference type="Pfam" id="PF04376">
    <property type="entry name" value="ATE_N"/>
    <property type="match status" value="1"/>
</dbReference>
<comment type="similarity">
    <text evidence="4">Belongs to the R-transferase family. Bpt subfamily.</text>
</comment>
<evidence type="ECO:0000256" key="4">
    <source>
        <dbReference type="HAMAP-Rule" id="MF_00689"/>
    </source>
</evidence>
<comment type="catalytic activity">
    <reaction evidence="4">
        <text>N-terminal L-glutamyl-[protein] + L-leucyl-tRNA(Leu) = N-terminal L-leucyl-L-glutamyl-[protein] + tRNA(Leu) + H(+)</text>
        <dbReference type="Rhea" id="RHEA:50412"/>
        <dbReference type="Rhea" id="RHEA-COMP:9613"/>
        <dbReference type="Rhea" id="RHEA-COMP:9622"/>
        <dbReference type="Rhea" id="RHEA-COMP:12664"/>
        <dbReference type="Rhea" id="RHEA-COMP:12668"/>
        <dbReference type="ChEBI" id="CHEBI:15378"/>
        <dbReference type="ChEBI" id="CHEBI:64721"/>
        <dbReference type="ChEBI" id="CHEBI:78442"/>
        <dbReference type="ChEBI" id="CHEBI:78494"/>
        <dbReference type="ChEBI" id="CHEBI:133041"/>
        <dbReference type="EC" id="2.3.2.29"/>
    </reaction>
</comment>
<sequence length="236" mass="26684">MQAHPLQYYLTAPQPCPYLPGREMQAVLVDPAARAPTGHYGRLLVEGFRRSGRLVYRHQCPCCSACVPVRIPVHEFRPGRGQRRCLRRNADLHLRQVLRPNLDEHLALFRRYLDARHPGGGMDDTTRDDYADMISDRHCGVLLLEHRLGSELLAVAVTDVTAHGLSAMYSFFAPDRPARSLGTYAILSQIAEARRLGIAHLYLGYWIAGSEKMAYKTRFRPIEGRVNGAWRPIAMP</sequence>
<feature type="domain" description="N-end aminoacyl transferase N-terminal" evidence="5">
    <location>
        <begin position="14"/>
        <end position="84"/>
    </location>
</feature>
<dbReference type="GO" id="GO:0004057">
    <property type="term" value="F:arginyl-tRNA--protein transferase activity"/>
    <property type="evidence" value="ECO:0007669"/>
    <property type="project" value="InterPro"/>
</dbReference>
<dbReference type="EMBL" id="CP007029">
    <property type="protein sequence ID" value="AHE99595.1"/>
    <property type="molecule type" value="Genomic_DNA"/>
</dbReference>
<dbReference type="HAMAP" id="MF_00689">
    <property type="entry name" value="Bpt"/>
    <property type="match status" value="1"/>
</dbReference>
<evidence type="ECO:0000313" key="7">
    <source>
        <dbReference type="EMBL" id="AHE99595.1"/>
    </source>
</evidence>
<organism evidence="7 8">
    <name type="scientific">Thioalkalivibrio paradoxus ARh 1</name>
    <dbReference type="NCBI Taxonomy" id="713585"/>
    <lineage>
        <taxon>Bacteria</taxon>
        <taxon>Pseudomonadati</taxon>
        <taxon>Pseudomonadota</taxon>
        <taxon>Gammaproteobacteria</taxon>
        <taxon>Chromatiales</taxon>
        <taxon>Ectothiorhodospiraceae</taxon>
        <taxon>Thioalkalivibrio</taxon>
    </lineage>
</organism>
<evidence type="ECO:0000256" key="1">
    <source>
        <dbReference type="ARBA" id="ARBA00022490"/>
    </source>
</evidence>
<dbReference type="InterPro" id="IPR007472">
    <property type="entry name" value="N-end_Aminoacyl_Trfase_C"/>
</dbReference>
<dbReference type="NCBIfam" id="NF002342">
    <property type="entry name" value="PRK01305.1-3"/>
    <property type="match status" value="1"/>
</dbReference>
<gene>
    <name evidence="4" type="primary">bpt</name>
    <name evidence="7" type="ORF">THITH_16315</name>
</gene>
<evidence type="ECO:0000259" key="5">
    <source>
        <dbReference type="Pfam" id="PF04376"/>
    </source>
</evidence>
<dbReference type="GO" id="GO:0005737">
    <property type="term" value="C:cytoplasm"/>
    <property type="evidence" value="ECO:0007669"/>
    <property type="project" value="UniProtKB-SubCell"/>
</dbReference>
<dbReference type="GO" id="GO:0008914">
    <property type="term" value="F:leucyl-tRNA--protein transferase activity"/>
    <property type="evidence" value="ECO:0007669"/>
    <property type="project" value="UniProtKB-UniRule"/>
</dbReference>
<dbReference type="Proteomes" id="UP000005289">
    <property type="component" value="Chromosome"/>
</dbReference>
<comment type="subcellular location">
    <subcellularLocation>
        <location evidence="4">Cytoplasm</location>
    </subcellularLocation>
</comment>
<dbReference type="OrthoDB" id="9782022at2"/>
<dbReference type="NCBIfam" id="NF002346">
    <property type="entry name" value="PRK01305.2-3"/>
    <property type="match status" value="1"/>
</dbReference>
<keyword evidence="1 4" id="KW-0963">Cytoplasm</keyword>
<dbReference type="GO" id="GO:0071596">
    <property type="term" value="P:ubiquitin-dependent protein catabolic process via the N-end rule pathway"/>
    <property type="evidence" value="ECO:0007669"/>
    <property type="project" value="InterPro"/>
</dbReference>
<dbReference type="KEGG" id="tti:THITH_16315"/>
<accession>W0DRV3</accession>
<comment type="function">
    <text evidence="4">Functions in the N-end rule pathway of protein degradation where it conjugates Leu from its aminoacyl-tRNA to the N-termini of proteins containing an N-terminal aspartate or glutamate.</text>
</comment>
<comment type="catalytic activity">
    <reaction evidence="4">
        <text>N-terminal L-aspartyl-[protein] + L-leucyl-tRNA(Leu) = N-terminal L-leucyl-L-aspartyl-[protein] + tRNA(Leu) + H(+)</text>
        <dbReference type="Rhea" id="RHEA:50420"/>
        <dbReference type="Rhea" id="RHEA-COMP:9613"/>
        <dbReference type="Rhea" id="RHEA-COMP:9622"/>
        <dbReference type="Rhea" id="RHEA-COMP:12669"/>
        <dbReference type="Rhea" id="RHEA-COMP:12674"/>
        <dbReference type="ChEBI" id="CHEBI:15378"/>
        <dbReference type="ChEBI" id="CHEBI:64720"/>
        <dbReference type="ChEBI" id="CHEBI:78442"/>
        <dbReference type="ChEBI" id="CHEBI:78494"/>
        <dbReference type="ChEBI" id="CHEBI:133042"/>
        <dbReference type="EC" id="2.3.2.29"/>
    </reaction>
</comment>
<dbReference type="SUPFAM" id="SSF55729">
    <property type="entry name" value="Acyl-CoA N-acyltransferases (Nat)"/>
    <property type="match status" value="1"/>
</dbReference>
<keyword evidence="3 4" id="KW-0012">Acyltransferase</keyword>
<dbReference type="Pfam" id="PF04377">
    <property type="entry name" value="ATE_C"/>
    <property type="match status" value="1"/>
</dbReference>
<dbReference type="PANTHER" id="PTHR21367">
    <property type="entry name" value="ARGININE-TRNA-PROTEIN TRANSFERASE 1"/>
    <property type="match status" value="1"/>
</dbReference>
<dbReference type="InterPro" id="IPR007471">
    <property type="entry name" value="N-end_Aminoacyl_Trfase_N"/>
</dbReference>
<keyword evidence="2 4" id="KW-0808">Transferase</keyword>
<evidence type="ECO:0000256" key="2">
    <source>
        <dbReference type="ARBA" id="ARBA00022679"/>
    </source>
</evidence>
<dbReference type="HOGENOM" id="CLU_077607_0_0_6"/>
<reference evidence="7 8" key="1">
    <citation type="submission" date="2013-12" db="EMBL/GenBank/DDBJ databases">
        <authorList>
            <consortium name="DOE Joint Genome Institute"/>
            <person name="Muyzer G."/>
            <person name="Huntemann M."/>
            <person name="Han J."/>
            <person name="Chen A."/>
            <person name="Kyrpides N."/>
            <person name="Mavromatis K."/>
            <person name="Markowitz V."/>
            <person name="Palaniappan K."/>
            <person name="Ivanova N."/>
            <person name="Schaumberg A."/>
            <person name="Pati A."/>
            <person name="Liolios K."/>
            <person name="Nordberg H.P."/>
            <person name="Cantor M.N."/>
            <person name="Hua S.X."/>
            <person name="Woyke T."/>
        </authorList>
    </citation>
    <scope>NUCLEOTIDE SEQUENCE [LARGE SCALE GENOMIC DNA]</scope>
    <source>
        <strain evidence="7 8">ARh 1</strain>
    </source>
</reference>
<dbReference type="STRING" id="713585.THITH_16315"/>
<dbReference type="InterPro" id="IPR016181">
    <property type="entry name" value="Acyl_CoA_acyltransferase"/>
</dbReference>
<evidence type="ECO:0000256" key="3">
    <source>
        <dbReference type="ARBA" id="ARBA00023315"/>
    </source>
</evidence>
<dbReference type="EC" id="2.3.2.29" evidence="4"/>
<dbReference type="RefSeq" id="WP_006746828.1">
    <property type="nucleotide sequence ID" value="NZ_CP007029.1"/>
</dbReference>
<dbReference type="AlphaFoldDB" id="W0DRV3"/>
<dbReference type="InterPro" id="IPR017138">
    <property type="entry name" value="Asp_Glu_LeuTrfase"/>
</dbReference>
<dbReference type="PIRSF" id="PIRSF037208">
    <property type="entry name" value="ATE_pro_prd"/>
    <property type="match status" value="1"/>
</dbReference>
<evidence type="ECO:0000259" key="6">
    <source>
        <dbReference type="Pfam" id="PF04377"/>
    </source>
</evidence>
<feature type="domain" description="N-end rule aminoacyl transferase C-terminal" evidence="6">
    <location>
        <begin position="104"/>
        <end position="223"/>
    </location>
</feature>
<dbReference type="NCBIfam" id="NF002341">
    <property type="entry name" value="PRK01305.1-1"/>
    <property type="match status" value="1"/>
</dbReference>
<dbReference type="PANTHER" id="PTHR21367:SF1">
    <property type="entry name" value="ARGINYL-TRNA--PROTEIN TRANSFERASE 1"/>
    <property type="match status" value="1"/>
</dbReference>
<keyword evidence="8" id="KW-1185">Reference proteome</keyword>
<name>W0DRV3_9GAMM</name>
<evidence type="ECO:0000313" key="8">
    <source>
        <dbReference type="Proteomes" id="UP000005289"/>
    </source>
</evidence>
<proteinExistence type="inferred from homology"/>
<dbReference type="InterPro" id="IPR030700">
    <property type="entry name" value="N-end_Aminoacyl_Trfase"/>
</dbReference>